<dbReference type="SUPFAM" id="SSF51445">
    <property type="entry name" value="(Trans)glycosidases"/>
    <property type="match status" value="1"/>
</dbReference>
<keyword evidence="6" id="KW-1185">Reference proteome</keyword>
<sequence>MGVYDRDRVKGFLHNENGMMVNGEGDEVILRGWGMGNWDNPEGFMLGIQNGFEPFTPGKYAPMGRMDRGRAMDQILRETCGTKYTEDFWKRWRRAYLTEADIRLLAERGYNSVRLPIRAWSFLYEEPGITFNEDSFAMLDDVLDWCEKYSVYAIIDLHAATAGQSGIPCDDGMDNCQHFYDDEESMERMYILMEEFMRRYKDRWIVGGYDCINEPLSMTPRLDELTPVLAQFYEEMIRRCRAIDKNHLFLLNGTQFSTQTYMFDHGFDPECHNWGISLHAYEMVSPELISISDVLKTCRALGICLWMGETGGRNEHAWQTTMYEILAEYHAGYNLWCWKTVEGAGCASVLNFKVPEEWHLITDYALHGGPRPSFEHAQRIWDAYLECLKVENCTENTQYHPYLLREGDFEIPAIGYDALPLDSHNGLTDMPCATNYRVFDRFEIVYEQGYHPSMMPGGFGEPQLHPRDHMHLRLSKGEFASYTVRTKGGYTVGATYCAAEPAEVRVTVNGGTLFEGTLPAATETPAHAPSKLFPHEPAANALAPFMFGAASGAGIVKLEVTHGTVDFGEIVIRNAQ</sequence>
<keyword evidence="2 3" id="KW-0326">Glycosidase</keyword>
<organism evidence="5 6">
    <name type="scientific">Anaeromassilibacillus senegalensis</name>
    <dbReference type="NCBI Taxonomy" id="1673717"/>
    <lineage>
        <taxon>Bacteria</taxon>
        <taxon>Bacillati</taxon>
        <taxon>Bacillota</taxon>
        <taxon>Clostridia</taxon>
        <taxon>Eubacteriales</taxon>
        <taxon>Acutalibacteraceae</taxon>
        <taxon>Anaeromassilibacillus</taxon>
    </lineage>
</organism>
<dbReference type="Pfam" id="PF00150">
    <property type="entry name" value="Cellulase"/>
    <property type="match status" value="1"/>
</dbReference>
<protein>
    <submittedName>
        <fullName evidence="5">Cellulase family glycosylhydrolase</fullName>
    </submittedName>
</protein>
<dbReference type="InterPro" id="IPR001547">
    <property type="entry name" value="Glyco_hydro_5"/>
</dbReference>
<gene>
    <name evidence="5" type="ORF">JQM67_07080</name>
</gene>
<dbReference type="RefSeq" id="WP_235323416.1">
    <property type="nucleotide sequence ID" value="NZ_JAFBIT010000002.1"/>
</dbReference>
<name>A0ABS9CNK5_9FIRM</name>
<comment type="caution">
    <text evidence="5">The sequence shown here is derived from an EMBL/GenBank/DDBJ whole genome shotgun (WGS) entry which is preliminary data.</text>
</comment>
<comment type="similarity">
    <text evidence="3">Belongs to the glycosyl hydrolase 5 (cellulase A) family.</text>
</comment>
<dbReference type="Gene3D" id="3.20.20.80">
    <property type="entry name" value="Glycosidases"/>
    <property type="match status" value="1"/>
</dbReference>
<keyword evidence="1 3" id="KW-0378">Hydrolase</keyword>
<accession>A0ABS9CNK5</accession>
<dbReference type="InterPro" id="IPR050386">
    <property type="entry name" value="Glycosyl_hydrolase_5"/>
</dbReference>
<evidence type="ECO:0000256" key="1">
    <source>
        <dbReference type="ARBA" id="ARBA00022801"/>
    </source>
</evidence>
<evidence type="ECO:0000313" key="5">
    <source>
        <dbReference type="EMBL" id="MCF2652360.1"/>
    </source>
</evidence>
<dbReference type="Proteomes" id="UP001299220">
    <property type="component" value="Unassembled WGS sequence"/>
</dbReference>
<proteinExistence type="inferred from homology"/>
<evidence type="ECO:0000256" key="3">
    <source>
        <dbReference type="RuleBase" id="RU361153"/>
    </source>
</evidence>
<feature type="domain" description="Glycoside hydrolase family 5" evidence="4">
    <location>
        <begin position="88"/>
        <end position="339"/>
    </location>
</feature>
<reference evidence="5 6" key="1">
    <citation type="submission" date="2020-12" db="EMBL/GenBank/DDBJ databases">
        <title>Whole genome sequences of gut porcine anaerobes.</title>
        <authorList>
            <person name="Kubasova T."/>
            <person name="Jahodarova E."/>
            <person name="Rychlik I."/>
        </authorList>
    </citation>
    <scope>NUCLEOTIDE SEQUENCE [LARGE SCALE GENOMIC DNA]</scope>
    <source>
        <strain evidence="5 6">An867</strain>
    </source>
</reference>
<evidence type="ECO:0000313" key="6">
    <source>
        <dbReference type="Proteomes" id="UP001299220"/>
    </source>
</evidence>
<evidence type="ECO:0000259" key="4">
    <source>
        <dbReference type="Pfam" id="PF00150"/>
    </source>
</evidence>
<dbReference type="EMBL" id="JAFBIT010000002">
    <property type="protein sequence ID" value="MCF2652360.1"/>
    <property type="molecule type" value="Genomic_DNA"/>
</dbReference>
<evidence type="ECO:0000256" key="2">
    <source>
        <dbReference type="ARBA" id="ARBA00023295"/>
    </source>
</evidence>
<dbReference type="PANTHER" id="PTHR31297:SF13">
    <property type="entry name" value="PUTATIVE-RELATED"/>
    <property type="match status" value="1"/>
</dbReference>
<dbReference type="InterPro" id="IPR017853">
    <property type="entry name" value="GH"/>
</dbReference>
<dbReference type="PANTHER" id="PTHR31297">
    <property type="entry name" value="GLUCAN ENDO-1,6-BETA-GLUCOSIDASE B"/>
    <property type="match status" value="1"/>
</dbReference>